<dbReference type="AlphaFoldDB" id="A0A8S3W6N5"/>
<proteinExistence type="predicted"/>
<dbReference type="InterPro" id="IPR028325">
    <property type="entry name" value="VG_K_chnl"/>
</dbReference>
<dbReference type="GO" id="GO:0045211">
    <property type="term" value="C:postsynaptic membrane"/>
    <property type="evidence" value="ECO:0007669"/>
    <property type="project" value="TreeGrafter"/>
</dbReference>
<evidence type="ECO:0000313" key="10">
    <source>
        <dbReference type="Proteomes" id="UP000691718"/>
    </source>
</evidence>
<evidence type="ECO:0000256" key="1">
    <source>
        <dbReference type="ARBA" id="ARBA00004141"/>
    </source>
</evidence>
<evidence type="ECO:0000256" key="6">
    <source>
        <dbReference type="ARBA" id="ARBA00023136"/>
    </source>
</evidence>
<keyword evidence="7" id="KW-0407">Ion channel</keyword>
<dbReference type="Proteomes" id="UP000691718">
    <property type="component" value="Unassembled WGS sequence"/>
</dbReference>
<dbReference type="PANTHER" id="PTHR11537:SF278">
    <property type="entry name" value="SHAW-LIKE, ISOFORM C"/>
    <property type="match status" value="1"/>
</dbReference>
<evidence type="ECO:0000256" key="7">
    <source>
        <dbReference type="ARBA" id="ARBA00023303"/>
    </source>
</evidence>
<feature type="non-terminal residue" evidence="9">
    <location>
        <position position="1"/>
    </location>
</feature>
<keyword evidence="5" id="KW-0406">Ion transport</keyword>
<dbReference type="PANTHER" id="PTHR11537">
    <property type="entry name" value="VOLTAGE-GATED POTASSIUM CHANNEL"/>
    <property type="match status" value="1"/>
</dbReference>
<name>A0A8S3W6N5_PARAO</name>
<dbReference type="GO" id="GO:0005251">
    <property type="term" value="F:delayed rectifier potassium channel activity"/>
    <property type="evidence" value="ECO:0007669"/>
    <property type="project" value="TreeGrafter"/>
</dbReference>
<organism evidence="9 10">
    <name type="scientific">Parnassius apollo</name>
    <name type="common">Apollo butterfly</name>
    <name type="synonym">Papilio apollo</name>
    <dbReference type="NCBI Taxonomy" id="110799"/>
    <lineage>
        <taxon>Eukaryota</taxon>
        <taxon>Metazoa</taxon>
        <taxon>Ecdysozoa</taxon>
        <taxon>Arthropoda</taxon>
        <taxon>Hexapoda</taxon>
        <taxon>Insecta</taxon>
        <taxon>Pterygota</taxon>
        <taxon>Neoptera</taxon>
        <taxon>Endopterygota</taxon>
        <taxon>Lepidoptera</taxon>
        <taxon>Glossata</taxon>
        <taxon>Ditrysia</taxon>
        <taxon>Papilionoidea</taxon>
        <taxon>Papilionidae</taxon>
        <taxon>Parnassiinae</taxon>
        <taxon>Parnassini</taxon>
        <taxon>Parnassius</taxon>
        <taxon>Parnassius</taxon>
    </lineage>
</organism>
<evidence type="ECO:0000256" key="8">
    <source>
        <dbReference type="SAM" id="Phobius"/>
    </source>
</evidence>
<dbReference type="GO" id="GO:0032590">
    <property type="term" value="C:dendrite membrane"/>
    <property type="evidence" value="ECO:0007669"/>
    <property type="project" value="TreeGrafter"/>
</dbReference>
<protein>
    <submittedName>
        <fullName evidence="9">(apollo) hypothetical protein</fullName>
    </submittedName>
</protein>
<comment type="subcellular location">
    <subcellularLocation>
        <location evidence="1">Membrane</location>
        <topology evidence="1">Multi-pass membrane protein</topology>
    </subcellularLocation>
</comment>
<reference evidence="9" key="1">
    <citation type="submission" date="2021-04" db="EMBL/GenBank/DDBJ databases">
        <authorList>
            <person name="Tunstrom K."/>
        </authorList>
    </citation>
    <scope>NUCLEOTIDE SEQUENCE</scope>
</reference>
<gene>
    <name evidence="9" type="ORF">PAPOLLO_LOCUS2531</name>
</gene>
<evidence type="ECO:0000256" key="2">
    <source>
        <dbReference type="ARBA" id="ARBA00022448"/>
    </source>
</evidence>
<evidence type="ECO:0000256" key="4">
    <source>
        <dbReference type="ARBA" id="ARBA00022989"/>
    </source>
</evidence>
<feature type="transmembrane region" description="Helical" evidence="8">
    <location>
        <begin position="58"/>
        <end position="79"/>
    </location>
</feature>
<keyword evidence="2" id="KW-0813">Transport</keyword>
<dbReference type="GO" id="GO:0032809">
    <property type="term" value="C:neuronal cell body membrane"/>
    <property type="evidence" value="ECO:0007669"/>
    <property type="project" value="TreeGrafter"/>
</dbReference>
<keyword evidence="4 8" id="KW-1133">Transmembrane helix</keyword>
<keyword evidence="6 8" id="KW-0472">Membrane</keyword>
<evidence type="ECO:0000313" key="9">
    <source>
        <dbReference type="EMBL" id="CAG4942824.1"/>
    </source>
</evidence>
<dbReference type="GO" id="GO:0008076">
    <property type="term" value="C:voltage-gated potassium channel complex"/>
    <property type="evidence" value="ECO:0007669"/>
    <property type="project" value="InterPro"/>
</dbReference>
<comment type="caution">
    <text evidence="9">The sequence shown here is derived from an EMBL/GenBank/DDBJ whole genome shotgun (WGS) entry which is preliminary data.</text>
</comment>
<keyword evidence="3 8" id="KW-0812">Transmembrane</keyword>
<evidence type="ECO:0000256" key="3">
    <source>
        <dbReference type="ARBA" id="ARBA00022692"/>
    </source>
</evidence>
<dbReference type="GO" id="GO:0043679">
    <property type="term" value="C:axon terminus"/>
    <property type="evidence" value="ECO:0007669"/>
    <property type="project" value="TreeGrafter"/>
</dbReference>
<dbReference type="EMBL" id="CAJQZP010000171">
    <property type="protein sequence ID" value="CAG4942824.1"/>
    <property type="molecule type" value="Genomic_DNA"/>
</dbReference>
<dbReference type="OrthoDB" id="10025005at2759"/>
<keyword evidence="10" id="KW-1185">Reference proteome</keyword>
<dbReference type="GO" id="GO:0001508">
    <property type="term" value="P:action potential"/>
    <property type="evidence" value="ECO:0007669"/>
    <property type="project" value="TreeGrafter"/>
</dbReference>
<dbReference type="GO" id="GO:0042734">
    <property type="term" value="C:presynaptic membrane"/>
    <property type="evidence" value="ECO:0007669"/>
    <property type="project" value="TreeGrafter"/>
</dbReference>
<evidence type="ECO:0000256" key="5">
    <source>
        <dbReference type="ARBA" id="ARBA00023065"/>
    </source>
</evidence>
<accession>A0A8S3W6N5</accession>
<sequence>NTLAILDKLDIDSEKPSEEEIARIFGYEEAYLSGELGIWQRIKPKIWALFDEPSSSPAAKVISVVSVFFICVSVLCFCLKTHPDLRVLEPTPYPDDEDIGDNATAMDENLAGWLDNGQPHIAFFYIELICNVWFTIELLVRSVVSRFYSLHFDVK</sequence>